<dbReference type="OrthoDB" id="102260at2759"/>
<evidence type="ECO:0000313" key="10">
    <source>
        <dbReference type="EMBL" id="ORY53641.1"/>
    </source>
</evidence>
<feature type="transmembrane region" description="Helical" evidence="7">
    <location>
        <begin position="165"/>
        <end position="183"/>
    </location>
</feature>
<comment type="caution">
    <text evidence="10">The sequence shown here is derived from an EMBL/GenBank/DDBJ whole genome shotgun (WGS) entry which is preliminary data.</text>
</comment>
<name>A0A1Y2D2X7_9FUNG</name>
<accession>A0A1Y2D2X7</accession>
<dbReference type="InterPro" id="IPR040236">
    <property type="entry name" value="TMEM198"/>
</dbReference>
<proteinExistence type="inferred from homology"/>
<sequence>MRIVLFQLVLLAATLFLSATVSADFSGIVSPALLRSWQVPAADAKPNVYSSAATAISNTNTNTNADAVRFANLKDVVPVATNNTNPLSTLTSPLDDGISRLTAYTAVYAAVLIASGLALVFFGHKLFKPLLFLAGFYFFSVLTFVVLQNIEFSSKSQIGGSNRDLVYFCVCLLFGLIGGGLTLALWKVGFFAIGAGLGYVLSLLFLTVLKDVITSSTARIITIVVFCLVFGVLVFFLEMPILITATSFGGAYATFVGLDVFAQTGFVDISRIISTGKNVQVDFGSKWAYMFAGCVLLAIIGLCVQVHQLRQAKWKHTGLMHRDFARAGHMSKVPAPHTAYNRV</sequence>
<keyword evidence="11" id="KW-1185">Reference proteome</keyword>
<evidence type="ECO:0000256" key="3">
    <source>
        <dbReference type="ARBA" id="ARBA00022692"/>
    </source>
</evidence>
<keyword evidence="4 7" id="KW-1133">Transmembrane helix</keyword>
<feature type="transmembrane region" description="Helical" evidence="7">
    <location>
        <begin position="190"/>
        <end position="208"/>
    </location>
</feature>
<feature type="transmembrane region" description="Helical" evidence="7">
    <location>
        <begin position="287"/>
        <end position="306"/>
    </location>
</feature>
<dbReference type="EMBL" id="MCGO01000001">
    <property type="protein sequence ID" value="ORY53641.1"/>
    <property type="molecule type" value="Genomic_DNA"/>
</dbReference>
<gene>
    <name evidence="10" type="ORF">BCR33DRAFT_654798</name>
</gene>
<feature type="signal peptide" evidence="8">
    <location>
        <begin position="1"/>
        <end position="23"/>
    </location>
</feature>
<feature type="domain" description="TM7S3/TM198-like" evidence="9">
    <location>
        <begin position="109"/>
        <end position="306"/>
    </location>
</feature>
<dbReference type="AlphaFoldDB" id="A0A1Y2D2X7"/>
<feature type="transmembrane region" description="Helical" evidence="7">
    <location>
        <begin position="220"/>
        <end position="237"/>
    </location>
</feature>
<dbReference type="InterPro" id="IPR025256">
    <property type="entry name" value="TM7S3/TM198-like_dom"/>
</dbReference>
<dbReference type="STRING" id="329046.A0A1Y2D2X7"/>
<evidence type="ECO:0000259" key="9">
    <source>
        <dbReference type="Pfam" id="PF13886"/>
    </source>
</evidence>
<evidence type="ECO:0000256" key="7">
    <source>
        <dbReference type="SAM" id="Phobius"/>
    </source>
</evidence>
<organism evidence="10 11">
    <name type="scientific">Rhizoclosmatium globosum</name>
    <dbReference type="NCBI Taxonomy" id="329046"/>
    <lineage>
        <taxon>Eukaryota</taxon>
        <taxon>Fungi</taxon>
        <taxon>Fungi incertae sedis</taxon>
        <taxon>Chytridiomycota</taxon>
        <taxon>Chytridiomycota incertae sedis</taxon>
        <taxon>Chytridiomycetes</taxon>
        <taxon>Chytridiales</taxon>
        <taxon>Chytriomycetaceae</taxon>
        <taxon>Rhizoclosmatium</taxon>
    </lineage>
</organism>
<evidence type="ECO:0000256" key="2">
    <source>
        <dbReference type="ARBA" id="ARBA00006244"/>
    </source>
</evidence>
<protein>
    <recommendedName>
        <fullName evidence="6">Transmembrane protein 198</fullName>
    </recommendedName>
</protein>
<keyword evidence="5 7" id="KW-0472">Membrane</keyword>
<dbReference type="GO" id="GO:0005886">
    <property type="term" value="C:plasma membrane"/>
    <property type="evidence" value="ECO:0007669"/>
    <property type="project" value="TreeGrafter"/>
</dbReference>
<dbReference type="Pfam" id="PF13886">
    <property type="entry name" value="TM7S3_TM198"/>
    <property type="match status" value="1"/>
</dbReference>
<keyword evidence="8" id="KW-0732">Signal</keyword>
<feature type="transmembrane region" description="Helical" evidence="7">
    <location>
        <begin position="249"/>
        <end position="267"/>
    </location>
</feature>
<feature type="transmembrane region" description="Helical" evidence="7">
    <location>
        <begin position="101"/>
        <end position="123"/>
    </location>
</feature>
<evidence type="ECO:0000256" key="4">
    <source>
        <dbReference type="ARBA" id="ARBA00022989"/>
    </source>
</evidence>
<dbReference type="Proteomes" id="UP000193642">
    <property type="component" value="Unassembled WGS sequence"/>
</dbReference>
<dbReference type="PANTHER" id="PTHR31247:SF5">
    <property type="entry name" value="DUF4203 DOMAIN-CONTAINING PROTEIN"/>
    <property type="match status" value="1"/>
</dbReference>
<reference evidence="10 11" key="1">
    <citation type="submission" date="2016-07" db="EMBL/GenBank/DDBJ databases">
        <title>Pervasive Adenine N6-methylation of Active Genes in Fungi.</title>
        <authorList>
            <consortium name="DOE Joint Genome Institute"/>
            <person name="Mondo S.J."/>
            <person name="Dannebaum R.O."/>
            <person name="Kuo R.C."/>
            <person name="Labutti K."/>
            <person name="Haridas S."/>
            <person name="Kuo A."/>
            <person name="Salamov A."/>
            <person name="Ahrendt S.R."/>
            <person name="Lipzen A."/>
            <person name="Sullivan W."/>
            <person name="Andreopoulos W.B."/>
            <person name="Clum A."/>
            <person name="Lindquist E."/>
            <person name="Daum C."/>
            <person name="Ramamoorthy G.K."/>
            <person name="Gryganskyi A."/>
            <person name="Culley D."/>
            <person name="Magnuson J.K."/>
            <person name="James T.Y."/>
            <person name="O'Malley M.A."/>
            <person name="Stajich J.E."/>
            <person name="Spatafora J.W."/>
            <person name="Visel A."/>
            <person name="Grigoriev I.V."/>
        </authorList>
    </citation>
    <scope>NUCLEOTIDE SEQUENCE [LARGE SCALE GENOMIC DNA]</scope>
    <source>
        <strain evidence="10 11">JEL800</strain>
    </source>
</reference>
<evidence type="ECO:0000256" key="8">
    <source>
        <dbReference type="SAM" id="SignalP"/>
    </source>
</evidence>
<feature type="transmembrane region" description="Helical" evidence="7">
    <location>
        <begin position="130"/>
        <end position="150"/>
    </location>
</feature>
<keyword evidence="3 7" id="KW-0812">Transmembrane</keyword>
<dbReference type="PANTHER" id="PTHR31247">
    <property type="entry name" value="TRANSMEMBRANE PROTEIN 198 FAMILY MEMBER"/>
    <property type="match status" value="1"/>
</dbReference>
<evidence type="ECO:0000313" key="11">
    <source>
        <dbReference type="Proteomes" id="UP000193642"/>
    </source>
</evidence>
<evidence type="ECO:0000256" key="1">
    <source>
        <dbReference type="ARBA" id="ARBA00004141"/>
    </source>
</evidence>
<comment type="similarity">
    <text evidence="2">Belongs to the TMEM198 family.</text>
</comment>
<evidence type="ECO:0000256" key="5">
    <source>
        <dbReference type="ARBA" id="ARBA00023136"/>
    </source>
</evidence>
<evidence type="ECO:0000256" key="6">
    <source>
        <dbReference type="ARBA" id="ARBA00049737"/>
    </source>
</evidence>
<comment type="subcellular location">
    <subcellularLocation>
        <location evidence="1">Membrane</location>
        <topology evidence="1">Multi-pass membrane protein</topology>
    </subcellularLocation>
</comment>
<feature type="chain" id="PRO_5012688821" description="Transmembrane protein 198" evidence="8">
    <location>
        <begin position="24"/>
        <end position="343"/>
    </location>
</feature>